<keyword evidence="3" id="KW-1185">Reference proteome</keyword>
<proteinExistence type="predicted"/>
<dbReference type="InterPro" id="IPR023213">
    <property type="entry name" value="CAT-like_dom_sf"/>
</dbReference>
<dbReference type="Gene3D" id="3.30.559.10">
    <property type="entry name" value="Chloramphenicol acetyltransferase-like domain"/>
    <property type="match status" value="1"/>
</dbReference>
<sequence>MTTMDTPTGAAERWPLSANQEFLCALDQGDAEGPFGPRHHIVHGWRIHGQVDVQALQRALDDIIVRHDALRSVIIRDPEARCQVVHQPTPAELTVRDLPGIEPEERGRRIDALLVEEETADFDASSVPKLRAVLNRFDDHDALLVLVVHHAAADGWSVQVIFRDIAARYATRTGHGGHELAEPQQYRDFTTWQLARLGGPAENSSRRYWQDKLRGGETLTMPADRPRSRGLPQTTAMYRFEVDAELMAGVSALAREVRGSSFMVLLAAFTIAVNRMSGATDISTPTLTPGRGYGRFDEAVGLFFNFVPIRLDVTACAKYRDVLQLTRNTCLEAYVHDIPAIPGEAPEFMRPMAMDNEVPIIFQVFPFPFPVDGTRVGDLEYSEIRRRLGSQSRTSDIPDGVLWTLTVDTTGELIGNIAYKDGLVDRSSIAQWVRRFCAELKNLVTGPDDVVLLLRSASRNLVEQSEQR</sequence>
<gene>
    <name evidence="2" type="ORF">GCM10017567_12370</name>
</gene>
<name>A0ABQ3K2B3_9PSEU</name>
<protein>
    <recommendedName>
        <fullName evidence="1">Condensation domain-containing protein</fullName>
    </recommendedName>
</protein>
<dbReference type="Gene3D" id="3.30.559.30">
    <property type="entry name" value="Nonribosomal peptide synthetase, condensation domain"/>
    <property type="match status" value="1"/>
</dbReference>
<evidence type="ECO:0000313" key="3">
    <source>
        <dbReference type="Proteomes" id="UP000649955"/>
    </source>
</evidence>
<dbReference type="Proteomes" id="UP000649955">
    <property type="component" value="Unassembled WGS sequence"/>
</dbReference>
<dbReference type="PANTHER" id="PTHR45527:SF1">
    <property type="entry name" value="FATTY ACID SYNTHASE"/>
    <property type="match status" value="1"/>
</dbReference>
<dbReference type="PANTHER" id="PTHR45527">
    <property type="entry name" value="NONRIBOSOMAL PEPTIDE SYNTHETASE"/>
    <property type="match status" value="1"/>
</dbReference>
<evidence type="ECO:0000259" key="1">
    <source>
        <dbReference type="Pfam" id="PF00668"/>
    </source>
</evidence>
<dbReference type="InterPro" id="IPR001242">
    <property type="entry name" value="Condensation_dom"/>
</dbReference>
<feature type="domain" description="Condensation" evidence="1">
    <location>
        <begin position="46"/>
        <end position="449"/>
    </location>
</feature>
<dbReference type="RefSeq" id="WP_191307064.1">
    <property type="nucleotide sequence ID" value="NZ_BNAW01000003.1"/>
</dbReference>
<comment type="caution">
    <text evidence="2">The sequence shown here is derived from an EMBL/GenBank/DDBJ whole genome shotgun (WGS) entry which is preliminary data.</text>
</comment>
<dbReference type="Pfam" id="PF00668">
    <property type="entry name" value="Condensation"/>
    <property type="match status" value="1"/>
</dbReference>
<reference evidence="3" key="1">
    <citation type="journal article" date="2019" name="Int. J. Syst. Evol. Microbiol.">
        <title>The Global Catalogue of Microorganisms (GCM) 10K type strain sequencing project: providing services to taxonomists for standard genome sequencing and annotation.</title>
        <authorList>
            <consortium name="The Broad Institute Genomics Platform"/>
            <consortium name="The Broad Institute Genome Sequencing Center for Infectious Disease"/>
            <person name="Wu L."/>
            <person name="Ma J."/>
        </authorList>
    </citation>
    <scope>NUCLEOTIDE SEQUENCE [LARGE SCALE GENOMIC DNA]</scope>
    <source>
        <strain evidence="3">CGMCC 4.7680</strain>
    </source>
</reference>
<organism evidence="2 3">
    <name type="scientific">Amycolatopsis bullii</name>
    <dbReference type="NCBI Taxonomy" id="941987"/>
    <lineage>
        <taxon>Bacteria</taxon>
        <taxon>Bacillati</taxon>
        <taxon>Actinomycetota</taxon>
        <taxon>Actinomycetes</taxon>
        <taxon>Pseudonocardiales</taxon>
        <taxon>Pseudonocardiaceae</taxon>
        <taxon>Amycolatopsis</taxon>
    </lineage>
</organism>
<accession>A0ABQ3K2B3</accession>
<dbReference type="SUPFAM" id="SSF52777">
    <property type="entry name" value="CoA-dependent acyltransferases"/>
    <property type="match status" value="2"/>
</dbReference>
<evidence type="ECO:0000313" key="2">
    <source>
        <dbReference type="EMBL" id="GHF99046.1"/>
    </source>
</evidence>
<dbReference type="EMBL" id="BNAW01000003">
    <property type="protein sequence ID" value="GHF99046.1"/>
    <property type="molecule type" value="Genomic_DNA"/>
</dbReference>